<feature type="region of interest" description="Disordered" evidence="8">
    <location>
        <begin position="1173"/>
        <end position="1243"/>
    </location>
</feature>
<evidence type="ECO:0000256" key="7">
    <source>
        <dbReference type="SAM" id="Coils"/>
    </source>
</evidence>
<evidence type="ECO:0000256" key="5">
    <source>
        <dbReference type="ARBA" id="ARBA00023175"/>
    </source>
</evidence>
<dbReference type="InterPro" id="IPR036961">
    <property type="entry name" value="Kinesin_motor_dom_sf"/>
</dbReference>
<feature type="domain" description="Kinesin motor" evidence="9">
    <location>
        <begin position="841"/>
        <end position="1168"/>
    </location>
</feature>
<evidence type="ECO:0000313" key="10">
    <source>
        <dbReference type="EMBL" id="GMH85197.1"/>
    </source>
</evidence>
<dbReference type="SMART" id="SM00129">
    <property type="entry name" value="KISc"/>
    <property type="match status" value="1"/>
</dbReference>
<dbReference type="GO" id="GO:0003777">
    <property type="term" value="F:microtubule motor activity"/>
    <property type="evidence" value="ECO:0007669"/>
    <property type="project" value="InterPro"/>
</dbReference>
<dbReference type="GO" id="GO:0005874">
    <property type="term" value="C:microtubule"/>
    <property type="evidence" value="ECO:0007669"/>
    <property type="project" value="UniProtKB-KW"/>
</dbReference>
<dbReference type="PANTHER" id="PTHR47972">
    <property type="entry name" value="KINESIN-LIKE PROTEIN KLP-3"/>
    <property type="match status" value="1"/>
</dbReference>
<name>A0A9W7B7B8_9STRA</name>
<protein>
    <recommendedName>
        <fullName evidence="9">Kinesin motor domain-containing protein</fullName>
    </recommendedName>
</protein>
<evidence type="ECO:0000256" key="3">
    <source>
        <dbReference type="ARBA" id="ARBA00022741"/>
    </source>
</evidence>
<feature type="coiled-coil region" evidence="7">
    <location>
        <begin position="400"/>
        <end position="558"/>
    </location>
</feature>
<evidence type="ECO:0000256" key="8">
    <source>
        <dbReference type="SAM" id="MobiDB-lite"/>
    </source>
</evidence>
<dbReference type="PANTHER" id="PTHR47972:SF45">
    <property type="entry name" value="PROTEIN CLARET SEGREGATIONAL"/>
    <property type="match status" value="1"/>
</dbReference>
<dbReference type="InterPro" id="IPR001752">
    <property type="entry name" value="Kinesin_motor_dom"/>
</dbReference>
<keyword evidence="3 6" id="KW-0547">Nucleotide-binding</keyword>
<dbReference type="Pfam" id="PF00225">
    <property type="entry name" value="Kinesin"/>
    <property type="match status" value="1"/>
</dbReference>
<dbReference type="EMBL" id="BRXX01000046">
    <property type="protein sequence ID" value="GMH85197.1"/>
    <property type="molecule type" value="Genomic_DNA"/>
</dbReference>
<keyword evidence="7" id="KW-0175">Coiled coil</keyword>
<keyword evidence="4 6" id="KW-0067">ATP-binding</keyword>
<dbReference type="SUPFAM" id="SSF52540">
    <property type="entry name" value="P-loop containing nucleoside triphosphate hydrolases"/>
    <property type="match status" value="1"/>
</dbReference>
<feature type="compositionally biased region" description="Low complexity" evidence="8">
    <location>
        <begin position="1199"/>
        <end position="1213"/>
    </location>
</feature>
<keyword evidence="11" id="KW-1185">Reference proteome</keyword>
<sequence>MNNNENSFSQLSSPPISSPMRSPKAHVMNDRKSLSDTTNKINSPGRKTSVKDAVLKNAETLLGPRSPPRHLANKEAESTAPPIATTPKEQQEEVKPKRNSVGAETKFGFKAPVASIPVKSSGYGRPSTGSTSSVKSSGYGRTRHSVSPRVPDSNLPPPPPVANSSSYADAIRQQKRESSSRLSSPKSKSVPNLNPIGSSKKSNSSKSHSVAWQSSHPPAHSAHTPVSALKRSASQLVGSLVKSAKSHTKNFHSPRMTPGHGSHKKDGKKSQLSNAASGQLFPSEVLHFDPLHSEIRNHANQIFGSDSGTSDEEIKKLISMRGSLKSWELKKKVEESAKNIKLFKQTLSTMQKQRSRFKALAIEAELAAKKNWASCAGRVLATDKENEKLRIEVKSLSIVAVGARDSSKDAERELKQYKEKVEALEVEIAPLKGALAAAERAHTEVACKLAAAEGSRREATKQADSWRQELSSIETEKTKAVKLAEESVKQKVKDEMDGLQVERDELKKKVEAFEGELSRLVDGGEGGIDSILGVKLELEKLRSKSGELEKELISKEAQLTTALRDLDVAKISADEKEKNFTQLMMSIGEIQNSGQRREDEQKERTIKAELKLEESEKIVAASASTIATLTAEKTSLESSLSIAQEALKEANTTLAEVKAELASFKSDSSGLEAQLSLEKELRSRAEEKEKEEKNERIAVSAQMMAMTTEMTTKEAQIREEGEKKERELESKIVELQAKLEEKSTLCEERGEQIRGLESEKQSLREAMQSQEFQHAGASAEEIARLKGEVEVLKEKCRNAELRSAAFGEKSAEDVRELEDQLTKMKTERRKMFNVIQELRGNVRVFARIRPFLPDDNVAADASPSVVPRSEFALKVSNEKGNEHKFSFDKVFAPSVSQEKVFLEVSEFVQSALDGYNVCLFSYGQTGSGKTHTMQGSGIGQMRGIIPRAIEQVGAYKLELERDGWEYTMEVSFLEIYNETIRDLLRDDSSSEAKHEIKVDSNGRRFVTDLTMTPLDPNKNDEIEAVMRTASKHRSVACTDMNAASSRSHSVFTLHLTAINTKLKQTLRGKLNLVDLAGSERLERSGATGKQAKEAMAINKSLSALTTVFTSIGNKASHIPFRDSKLTYLLQPSLSGSGKTLMMVNLSPTEESSGESLCTLRFGAAVNKCELGKPKKSLEDSEDGGNGAGNGGGDKERSATARGRSAATRGGASTPTKGGARSRSSPSKLKSTLRAKSSAIAGKR</sequence>
<dbReference type="Proteomes" id="UP001165160">
    <property type="component" value="Unassembled WGS sequence"/>
</dbReference>
<dbReference type="InterPro" id="IPR019821">
    <property type="entry name" value="Kinesin_motor_CS"/>
</dbReference>
<evidence type="ECO:0000256" key="1">
    <source>
        <dbReference type="ARBA" id="ARBA00010899"/>
    </source>
</evidence>
<dbReference type="PRINTS" id="PR00380">
    <property type="entry name" value="KINESINHEAVY"/>
</dbReference>
<evidence type="ECO:0000259" key="9">
    <source>
        <dbReference type="PROSITE" id="PS50067"/>
    </source>
</evidence>
<keyword evidence="5 6" id="KW-0505">Motor protein</keyword>
<dbReference type="AlphaFoldDB" id="A0A9W7B7B8"/>
<organism evidence="10 11">
    <name type="scientific">Triparma verrucosa</name>
    <dbReference type="NCBI Taxonomy" id="1606542"/>
    <lineage>
        <taxon>Eukaryota</taxon>
        <taxon>Sar</taxon>
        <taxon>Stramenopiles</taxon>
        <taxon>Ochrophyta</taxon>
        <taxon>Bolidophyceae</taxon>
        <taxon>Parmales</taxon>
        <taxon>Triparmaceae</taxon>
        <taxon>Triparma</taxon>
    </lineage>
</organism>
<evidence type="ECO:0000256" key="6">
    <source>
        <dbReference type="PROSITE-ProRule" id="PRU00283"/>
    </source>
</evidence>
<feature type="compositionally biased region" description="Low complexity" evidence="8">
    <location>
        <begin position="180"/>
        <end position="189"/>
    </location>
</feature>
<gene>
    <name evidence="10" type="ORF">TrVE_jg13602</name>
</gene>
<dbReference type="Gene3D" id="3.40.850.10">
    <property type="entry name" value="Kinesin motor domain"/>
    <property type="match status" value="1"/>
</dbReference>
<comment type="caution">
    <text evidence="10">The sequence shown here is derived from an EMBL/GenBank/DDBJ whole genome shotgun (WGS) entry which is preliminary data.</text>
</comment>
<evidence type="ECO:0000313" key="11">
    <source>
        <dbReference type="Proteomes" id="UP001165160"/>
    </source>
</evidence>
<feature type="compositionally biased region" description="Low complexity" evidence="8">
    <location>
        <begin position="127"/>
        <end position="138"/>
    </location>
</feature>
<evidence type="ECO:0000256" key="2">
    <source>
        <dbReference type="ARBA" id="ARBA00022701"/>
    </source>
</evidence>
<dbReference type="GO" id="GO:0005524">
    <property type="term" value="F:ATP binding"/>
    <property type="evidence" value="ECO:0007669"/>
    <property type="project" value="UniProtKB-UniRule"/>
</dbReference>
<feature type="coiled-coil region" evidence="7">
    <location>
        <begin position="640"/>
        <end position="834"/>
    </location>
</feature>
<reference evidence="11" key="1">
    <citation type="journal article" date="2023" name="Commun. Biol.">
        <title>Genome analysis of Parmales, the sister group of diatoms, reveals the evolutionary specialization of diatoms from phago-mixotrophs to photoautotrophs.</title>
        <authorList>
            <person name="Ban H."/>
            <person name="Sato S."/>
            <person name="Yoshikawa S."/>
            <person name="Yamada K."/>
            <person name="Nakamura Y."/>
            <person name="Ichinomiya M."/>
            <person name="Sato N."/>
            <person name="Blanc-Mathieu R."/>
            <person name="Endo H."/>
            <person name="Kuwata A."/>
            <person name="Ogata H."/>
        </authorList>
    </citation>
    <scope>NUCLEOTIDE SEQUENCE [LARGE SCALE GENOMIC DNA]</scope>
    <source>
        <strain evidence="11">NIES 3699</strain>
    </source>
</reference>
<feature type="compositionally biased region" description="Low complexity" evidence="8">
    <location>
        <begin position="198"/>
        <end position="209"/>
    </location>
</feature>
<feature type="compositionally biased region" description="Polar residues" evidence="8">
    <location>
        <begin position="35"/>
        <end position="46"/>
    </location>
</feature>
<feature type="region of interest" description="Disordered" evidence="8">
    <location>
        <begin position="1"/>
        <end position="275"/>
    </location>
</feature>
<dbReference type="InterPro" id="IPR027417">
    <property type="entry name" value="P-loop_NTPase"/>
</dbReference>
<dbReference type="PROSITE" id="PS00411">
    <property type="entry name" value="KINESIN_MOTOR_1"/>
    <property type="match status" value="1"/>
</dbReference>
<keyword evidence="2" id="KW-0493">Microtubule</keyword>
<evidence type="ECO:0000256" key="4">
    <source>
        <dbReference type="ARBA" id="ARBA00022840"/>
    </source>
</evidence>
<feature type="binding site" evidence="6">
    <location>
        <begin position="923"/>
        <end position="930"/>
    </location>
    <ligand>
        <name>ATP</name>
        <dbReference type="ChEBI" id="CHEBI:30616"/>
    </ligand>
</feature>
<dbReference type="InterPro" id="IPR027640">
    <property type="entry name" value="Kinesin-like_fam"/>
</dbReference>
<proteinExistence type="inferred from homology"/>
<dbReference type="PROSITE" id="PS50067">
    <property type="entry name" value="KINESIN_MOTOR_2"/>
    <property type="match status" value="1"/>
</dbReference>
<comment type="similarity">
    <text evidence="1">Belongs to the TRAFAC class myosin-kinesin ATPase superfamily. Kinesin family. KIN-14 subfamily.</text>
</comment>
<dbReference type="GO" id="GO:0008017">
    <property type="term" value="F:microtubule binding"/>
    <property type="evidence" value="ECO:0007669"/>
    <property type="project" value="InterPro"/>
</dbReference>
<dbReference type="GO" id="GO:0007018">
    <property type="term" value="P:microtubule-based movement"/>
    <property type="evidence" value="ECO:0007669"/>
    <property type="project" value="InterPro"/>
</dbReference>
<accession>A0A9W7B7B8</accession>
<feature type="compositionally biased region" description="Low complexity" evidence="8">
    <location>
        <begin position="7"/>
        <end position="22"/>
    </location>
</feature>